<keyword evidence="3" id="KW-1185">Reference proteome</keyword>
<accession>A0A8H3W7Q3</accession>
<feature type="region of interest" description="Disordered" evidence="1">
    <location>
        <begin position="1"/>
        <end position="35"/>
    </location>
</feature>
<reference evidence="2 3" key="1">
    <citation type="submission" date="2019-12" db="EMBL/GenBank/DDBJ databases">
        <title>A genome sequence resource for the geographically widespread anthracnose pathogen Colletotrichum asianum.</title>
        <authorList>
            <person name="Meng Y."/>
        </authorList>
    </citation>
    <scope>NUCLEOTIDE SEQUENCE [LARGE SCALE GENOMIC DNA]</scope>
    <source>
        <strain evidence="2 3">ICMP 18580</strain>
    </source>
</reference>
<proteinExistence type="predicted"/>
<dbReference type="OrthoDB" id="4803244at2759"/>
<evidence type="ECO:0000313" key="3">
    <source>
        <dbReference type="Proteomes" id="UP000434172"/>
    </source>
</evidence>
<dbReference type="EMBL" id="WOWK01000092">
    <property type="protein sequence ID" value="KAF0319713.1"/>
    <property type="molecule type" value="Genomic_DNA"/>
</dbReference>
<comment type="caution">
    <text evidence="2">The sequence shown here is derived from an EMBL/GenBank/DDBJ whole genome shotgun (WGS) entry which is preliminary data.</text>
</comment>
<protein>
    <submittedName>
        <fullName evidence="2">Uncharacterized protein</fullName>
    </submittedName>
</protein>
<sequence>MSASQSQDAPWTLDLPYRGPPRQTSPAHSTPTTPSLCSMPEISNLVDRLHALTSLPQDQQDHFVILDVWDELRAAYWRTVHAPAPNCSAVKCTWPMFVTRSFGDRADRVLGVVYRPQYQAMVRRDWKALVRFYRVQRSLKLTAPGVFLHLGRQIATSSRSLKTLCRLLDHPRKISFQGSEVLSVLQQAMIARHDGAEAPELELRDLNMAVQELNRRRRAGRATEHGIATAMGKLTIGDTFPPIQPEEKQSKA</sequence>
<organism evidence="2 3">
    <name type="scientific">Colletotrichum asianum</name>
    <dbReference type="NCBI Taxonomy" id="702518"/>
    <lineage>
        <taxon>Eukaryota</taxon>
        <taxon>Fungi</taxon>
        <taxon>Dikarya</taxon>
        <taxon>Ascomycota</taxon>
        <taxon>Pezizomycotina</taxon>
        <taxon>Sordariomycetes</taxon>
        <taxon>Hypocreomycetidae</taxon>
        <taxon>Glomerellales</taxon>
        <taxon>Glomerellaceae</taxon>
        <taxon>Colletotrichum</taxon>
        <taxon>Colletotrichum gloeosporioides species complex</taxon>
    </lineage>
</organism>
<evidence type="ECO:0000256" key="1">
    <source>
        <dbReference type="SAM" id="MobiDB-lite"/>
    </source>
</evidence>
<feature type="compositionally biased region" description="Low complexity" evidence="1">
    <location>
        <begin position="24"/>
        <end position="35"/>
    </location>
</feature>
<dbReference type="Proteomes" id="UP000434172">
    <property type="component" value="Unassembled WGS sequence"/>
</dbReference>
<gene>
    <name evidence="2" type="ORF">GQ607_013078</name>
</gene>
<evidence type="ECO:0000313" key="2">
    <source>
        <dbReference type="EMBL" id="KAF0319713.1"/>
    </source>
</evidence>
<name>A0A8H3W7Q3_9PEZI</name>
<dbReference type="AlphaFoldDB" id="A0A8H3W7Q3"/>